<feature type="transmembrane region" description="Helical" evidence="2">
    <location>
        <begin position="646"/>
        <end position="667"/>
    </location>
</feature>
<protein>
    <recommendedName>
        <fullName evidence="4">Armadillo-like helical domain-containing protein 4</fullName>
    </recommendedName>
</protein>
<evidence type="ECO:0000313" key="3">
    <source>
        <dbReference type="EMBL" id="AFO94900.1"/>
    </source>
</evidence>
<keyword evidence="2" id="KW-1133">Transmembrane helix</keyword>
<keyword evidence="2" id="KW-0812">Transmembrane</keyword>
<name>V9KB64_CALMI</name>
<dbReference type="PANTHER" id="PTHR21585">
    <property type="entry name" value="FULL-LENGTH CDNA CLONE CS0DC025YL05 OF NEUROBLASTOMA"/>
    <property type="match status" value="1"/>
</dbReference>
<accession>V9KB64</accession>
<organism evidence="3">
    <name type="scientific">Callorhinchus milii</name>
    <name type="common">Ghost shark</name>
    <dbReference type="NCBI Taxonomy" id="7868"/>
    <lineage>
        <taxon>Eukaryota</taxon>
        <taxon>Metazoa</taxon>
        <taxon>Chordata</taxon>
        <taxon>Craniata</taxon>
        <taxon>Vertebrata</taxon>
        <taxon>Chondrichthyes</taxon>
        <taxon>Holocephali</taxon>
        <taxon>Chimaeriformes</taxon>
        <taxon>Callorhinchidae</taxon>
        <taxon>Callorhinchus</taxon>
    </lineage>
</organism>
<feature type="compositionally biased region" description="Basic and acidic residues" evidence="1">
    <location>
        <begin position="76"/>
        <end position="87"/>
    </location>
</feature>
<feature type="region of interest" description="Disordered" evidence="1">
    <location>
        <begin position="1"/>
        <end position="45"/>
    </location>
</feature>
<dbReference type="PANTHER" id="PTHR21585:SF0">
    <property type="entry name" value="ARMADILLO-LIKE HELICAL DOMAIN-CONTAINING PROTEIN 4"/>
    <property type="match status" value="1"/>
</dbReference>
<proteinExistence type="evidence at transcript level"/>
<feature type="compositionally biased region" description="Polar residues" evidence="1">
    <location>
        <begin position="64"/>
        <end position="75"/>
    </location>
</feature>
<dbReference type="InterPro" id="IPR031524">
    <property type="entry name" value="ARMH4"/>
</dbReference>
<keyword evidence="2" id="KW-0472">Membrane</keyword>
<evidence type="ECO:0008006" key="4">
    <source>
        <dbReference type="Google" id="ProtNLM"/>
    </source>
</evidence>
<evidence type="ECO:0000256" key="1">
    <source>
        <dbReference type="SAM" id="MobiDB-lite"/>
    </source>
</evidence>
<feature type="compositionally biased region" description="Acidic residues" evidence="1">
    <location>
        <begin position="543"/>
        <end position="580"/>
    </location>
</feature>
<sequence>MSNATEAYEESREIPDPSLGTPTPSVSPGIGQEEAKQQTDKTGDKSLLTTINLNVVLPTTLLPSQKPFNVSANNKDLSEDLQPKPKDLITTLTTSSSSDHAKESGSLSPTAFPTLGSLQLHSVTANDSTSTAEEPVKIKENMSYQVTASTAFSQVTKNLSSLETTWITDSSTESFGMLNSHDTTALPLTSKPVLTVSTAHKTVSVMKSEMSDGSEFTTTNSESLRNNEVTAAITSEPESNYLAWKTISGNSDKDMNEIMATTANAVTDSKAPKTFQVTSTPRVTTEIKLTINPAQVSSDSTGTTLPIETMLKTVHPMQVTNSRAMSGTTKKPHKGWSARLIGRTGTSGMRPAMPTTLLPDKSVSEANNAMPTKERPSAIPTEMMLPTAKPGTAKMTEEMTAGNPARQVTSLKANEMSEVTDPMLVLLTTNTPSARSTVPPSSAPEELGSEAMTVSTAFSEHGPAVPVGNDVHPSTVEEAASPKTILTATRMSPTITPETPEVLMTKPSTLSPVLRESTWASLAATTAPSMQHPEPPAYTLETADSEEEEDDEDEDDEDEDEEEEEEEDEDSDSDEDNVDYDTEVPSQLYITPGGPITDAKNFTKVVEMSYQLPDSFEWSQHDQGTKNLVRSWLEKIKDKAGYMSGMLVPVGVGVTGALFILGALYSLKVMNRRRKNGFKRREAKPRDFTSMQDRVMLLADSSEDEF</sequence>
<feature type="region of interest" description="Disordered" evidence="1">
    <location>
        <begin position="525"/>
        <end position="580"/>
    </location>
</feature>
<feature type="compositionally biased region" description="Basic and acidic residues" evidence="1">
    <location>
        <begin position="33"/>
        <end position="44"/>
    </location>
</feature>
<feature type="region of interest" description="Disordered" evidence="1">
    <location>
        <begin position="64"/>
        <end position="113"/>
    </location>
</feature>
<dbReference type="EMBL" id="JW862383">
    <property type="protein sequence ID" value="AFO94900.1"/>
    <property type="molecule type" value="mRNA"/>
</dbReference>
<reference evidence="3" key="1">
    <citation type="journal article" date="2014" name="Nature">
        <title>Elephant shark genome provides unique insights into gnathostome evolution.</title>
        <authorList>
            <consortium name="International Elephant Shark Genome Sequencing Consortium"/>
            <person name="Venkatesh B."/>
            <person name="Lee A.P."/>
            <person name="Ravi V."/>
            <person name="Maurya A.K."/>
            <person name="Lian M.M."/>
            <person name="Swann J.B."/>
            <person name="Ohta Y."/>
            <person name="Flajnik M.F."/>
            <person name="Sutoh Y."/>
            <person name="Kasahara M."/>
            <person name="Hoon S."/>
            <person name="Gangu V."/>
            <person name="Roy S.W."/>
            <person name="Irimia M."/>
            <person name="Korzh V."/>
            <person name="Kondrychyn I."/>
            <person name="Lim Z.W."/>
            <person name="Tay B.H."/>
            <person name="Tohari S."/>
            <person name="Kong K.W."/>
            <person name="Ho S."/>
            <person name="Lorente-Galdos B."/>
            <person name="Quilez J."/>
            <person name="Marques-Bonet T."/>
            <person name="Raney B.J."/>
            <person name="Ingham P.W."/>
            <person name="Tay A."/>
            <person name="Hillier L.W."/>
            <person name="Minx P."/>
            <person name="Boehm T."/>
            <person name="Wilson R.K."/>
            <person name="Brenner S."/>
            <person name="Warren W.C."/>
        </authorList>
    </citation>
    <scope>NUCLEOTIDE SEQUENCE</scope>
    <source>
        <tissue evidence="3">Brain</tissue>
    </source>
</reference>
<evidence type="ECO:0000256" key="2">
    <source>
        <dbReference type="SAM" id="Phobius"/>
    </source>
</evidence>
<dbReference type="AlphaFoldDB" id="V9KB64"/>